<dbReference type="PANTHER" id="PTHR13903">
    <property type="entry name" value="PIRIN-RELATED"/>
    <property type="match status" value="1"/>
</dbReference>
<name>A0AAD9XFT5_9ROSI</name>
<dbReference type="PANTHER" id="PTHR13903:SF8">
    <property type="entry name" value="PIRIN"/>
    <property type="match status" value="1"/>
</dbReference>
<dbReference type="InterPro" id="IPR003829">
    <property type="entry name" value="Pirin_N_dom"/>
</dbReference>
<proteinExistence type="inferred from homology"/>
<dbReference type="AlphaFoldDB" id="A0AAD9XFT5"/>
<dbReference type="Pfam" id="PF02678">
    <property type="entry name" value="Pirin"/>
    <property type="match status" value="1"/>
</dbReference>
<evidence type="ECO:0000313" key="5">
    <source>
        <dbReference type="Proteomes" id="UP001280121"/>
    </source>
</evidence>
<evidence type="ECO:0000256" key="2">
    <source>
        <dbReference type="RuleBase" id="RU003457"/>
    </source>
</evidence>
<sequence>MLDDFSVSPLTGFPDYPHKGFEAVTYMLQGGITHQDFAGHKGTIHTGDVQ</sequence>
<evidence type="ECO:0000313" key="4">
    <source>
        <dbReference type="EMBL" id="KAK2658416.1"/>
    </source>
</evidence>
<dbReference type="EMBL" id="JANJYI010000002">
    <property type="protein sequence ID" value="KAK2658416.1"/>
    <property type="molecule type" value="Genomic_DNA"/>
</dbReference>
<protein>
    <recommendedName>
        <fullName evidence="3">Pirin N-terminal domain-containing protein</fullName>
    </recommendedName>
</protein>
<accession>A0AAD9XFT5</accession>
<evidence type="ECO:0000259" key="3">
    <source>
        <dbReference type="Pfam" id="PF02678"/>
    </source>
</evidence>
<feature type="domain" description="Pirin N-terminal" evidence="3">
    <location>
        <begin position="11"/>
        <end position="50"/>
    </location>
</feature>
<organism evidence="4 5">
    <name type="scientific">Dipteronia dyeriana</name>
    <dbReference type="NCBI Taxonomy" id="168575"/>
    <lineage>
        <taxon>Eukaryota</taxon>
        <taxon>Viridiplantae</taxon>
        <taxon>Streptophyta</taxon>
        <taxon>Embryophyta</taxon>
        <taxon>Tracheophyta</taxon>
        <taxon>Spermatophyta</taxon>
        <taxon>Magnoliopsida</taxon>
        <taxon>eudicotyledons</taxon>
        <taxon>Gunneridae</taxon>
        <taxon>Pentapetalae</taxon>
        <taxon>rosids</taxon>
        <taxon>malvids</taxon>
        <taxon>Sapindales</taxon>
        <taxon>Sapindaceae</taxon>
        <taxon>Hippocastanoideae</taxon>
        <taxon>Acereae</taxon>
        <taxon>Dipteronia</taxon>
    </lineage>
</organism>
<evidence type="ECO:0000256" key="1">
    <source>
        <dbReference type="ARBA" id="ARBA00008416"/>
    </source>
</evidence>
<dbReference type="InterPro" id="IPR014710">
    <property type="entry name" value="RmlC-like_jellyroll"/>
</dbReference>
<keyword evidence="5" id="KW-1185">Reference proteome</keyword>
<dbReference type="Proteomes" id="UP001280121">
    <property type="component" value="Unassembled WGS sequence"/>
</dbReference>
<reference evidence="4" key="1">
    <citation type="journal article" date="2023" name="Plant J.">
        <title>Genome sequences and population genomics provide insights into the demographic history, inbreeding, and mutation load of two 'living fossil' tree species of Dipteronia.</title>
        <authorList>
            <person name="Feng Y."/>
            <person name="Comes H.P."/>
            <person name="Chen J."/>
            <person name="Zhu S."/>
            <person name="Lu R."/>
            <person name="Zhang X."/>
            <person name="Li P."/>
            <person name="Qiu J."/>
            <person name="Olsen K.M."/>
            <person name="Qiu Y."/>
        </authorList>
    </citation>
    <scope>NUCLEOTIDE SEQUENCE</scope>
    <source>
        <strain evidence="4">KIB01</strain>
    </source>
</reference>
<dbReference type="SUPFAM" id="SSF51182">
    <property type="entry name" value="RmlC-like cupins"/>
    <property type="match status" value="1"/>
</dbReference>
<dbReference type="InterPro" id="IPR012093">
    <property type="entry name" value="Pirin"/>
</dbReference>
<dbReference type="InterPro" id="IPR011051">
    <property type="entry name" value="RmlC_Cupin_sf"/>
</dbReference>
<comment type="caution">
    <text evidence="4">The sequence shown here is derived from an EMBL/GenBank/DDBJ whole genome shotgun (WGS) entry which is preliminary data.</text>
</comment>
<dbReference type="Gene3D" id="2.60.120.10">
    <property type="entry name" value="Jelly Rolls"/>
    <property type="match status" value="1"/>
</dbReference>
<gene>
    <name evidence="4" type="ORF">Ddye_004949</name>
</gene>
<comment type="similarity">
    <text evidence="1 2">Belongs to the pirin family.</text>
</comment>